<feature type="compositionally biased region" description="Basic and acidic residues" evidence="1">
    <location>
        <begin position="8"/>
        <end position="30"/>
    </location>
</feature>
<dbReference type="OrthoDB" id="6097938at2759"/>
<dbReference type="EMBL" id="CAJHNH020001638">
    <property type="protein sequence ID" value="CAG5123873.1"/>
    <property type="molecule type" value="Genomic_DNA"/>
</dbReference>
<keyword evidence="3" id="KW-1185">Reference proteome</keyword>
<comment type="caution">
    <text evidence="2">The sequence shown here is derived from an EMBL/GenBank/DDBJ whole genome shotgun (WGS) entry which is preliminary data.</text>
</comment>
<sequence length="383" mass="43761">MDFSSQAFDEHLQGHPRVHENGRENYERNIKSSNWYSHSSRPSEFKSDAPRVHEDGRENYERTVKPSNWFTHDTTLPTFKPEAARVHEDGRENYERSIKPSGWYTDNSLSNEYKPDVRLRSDTARDIAVKNRGCMQDNLQGYADPPVVKSIHPRGIKPEARRIAEVNKGLELKCLLDNYGKLANEPRPGPKVYGSEAEEYKEREHGSTKFLLNHFSTDPIPVSEMPPPHRLRLGGEEIAEKHKGEQMGPIMRLEGKRTPKEPKISRLHQESTGSGWDEAPPHHRIRPEAEQIAQKNSADSINEIILQNGFTPPQRKAAKILKHLTESPTTRKTPPHRVRLDGVEIMEKAMNQTEMSAIMHGCPKSLLLSGQKVVPHLQKSQLW</sequence>
<feature type="region of interest" description="Disordered" evidence="1">
    <location>
        <begin position="260"/>
        <end position="282"/>
    </location>
</feature>
<feature type="region of interest" description="Disordered" evidence="1">
    <location>
        <begin position="1"/>
        <end position="75"/>
    </location>
</feature>
<reference evidence="2" key="1">
    <citation type="submission" date="2021-04" db="EMBL/GenBank/DDBJ databases">
        <authorList>
            <consortium name="Molecular Ecology Group"/>
        </authorList>
    </citation>
    <scope>NUCLEOTIDE SEQUENCE</scope>
</reference>
<evidence type="ECO:0000256" key="1">
    <source>
        <dbReference type="SAM" id="MobiDB-lite"/>
    </source>
</evidence>
<evidence type="ECO:0000313" key="3">
    <source>
        <dbReference type="Proteomes" id="UP000678393"/>
    </source>
</evidence>
<protein>
    <submittedName>
        <fullName evidence="2">Uncharacterized protein</fullName>
    </submittedName>
</protein>
<name>A0A8S3Z2Y8_9EUPU</name>
<gene>
    <name evidence="2" type="ORF">CUNI_LOCUS9431</name>
</gene>
<feature type="compositionally biased region" description="Polar residues" evidence="1">
    <location>
        <begin position="65"/>
        <end position="75"/>
    </location>
</feature>
<feature type="compositionally biased region" description="Basic and acidic residues" evidence="1">
    <location>
        <begin position="41"/>
        <end position="64"/>
    </location>
</feature>
<accession>A0A8S3Z2Y8</accession>
<feature type="compositionally biased region" description="Basic and acidic residues" evidence="1">
    <location>
        <begin position="260"/>
        <end position="269"/>
    </location>
</feature>
<evidence type="ECO:0000313" key="2">
    <source>
        <dbReference type="EMBL" id="CAG5123873.1"/>
    </source>
</evidence>
<feature type="compositionally biased region" description="Polar residues" evidence="1">
    <location>
        <begin position="31"/>
        <end position="40"/>
    </location>
</feature>
<organism evidence="2 3">
    <name type="scientific">Candidula unifasciata</name>
    <dbReference type="NCBI Taxonomy" id="100452"/>
    <lineage>
        <taxon>Eukaryota</taxon>
        <taxon>Metazoa</taxon>
        <taxon>Spiralia</taxon>
        <taxon>Lophotrochozoa</taxon>
        <taxon>Mollusca</taxon>
        <taxon>Gastropoda</taxon>
        <taxon>Heterobranchia</taxon>
        <taxon>Euthyneura</taxon>
        <taxon>Panpulmonata</taxon>
        <taxon>Eupulmonata</taxon>
        <taxon>Stylommatophora</taxon>
        <taxon>Helicina</taxon>
        <taxon>Helicoidea</taxon>
        <taxon>Geomitridae</taxon>
        <taxon>Candidula</taxon>
    </lineage>
</organism>
<dbReference type="Proteomes" id="UP000678393">
    <property type="component" value="Unassembled WGS sequence"/>
</dbReference>
<dbReference type="AlphaFoldDB" id="A0A8S3Z2Y8"/>
<proteinExistence type="predicted"/>